<keyword evidence="1" id="KW-1133">Transmembrane helix</keyword>
<gene>
    <name evidence="3" type="ORF">MsAg5_04480</name>
</gene>
<comment type="caution">
    <text evidence="3">The sequence shown here is derived from an EMBL/GenBank/DDBJ whole genome shotgun (WGS) entry which is preliminary data.</text>
</comment>
<accession>A0AAE4SCK7</accession>
<proteinExistence type="predicted"/>
<reference evidence="3" key="1">
    <citation type="submission" date="2023-06" db="EMBL/GenBank/DDBJ databases">
        <title>Genome sequence of Methanosarcinaceae archaeon Ag5.</title>
        <authorList>
            <person name="Protasov E."/>
            <person name="Platt K."/>
            <person name="Poehlein A."/>
            <person name="Daniel R."/>
            <person name="Brune A."/>
        </authorList>
    </citation>
    <scope>NUCLEOTIDE SEQUENCE</scope>
    <source>
        <strain evidence="3">Ag5</strain>
    </source>
</reference>
<dbReference type="InterPro" id="IPR027417">
    <property type="entry name" value="P-loop_NTPase"/>
</dbReference>
<dbReference type="EMBL" id="JAWDKD010000008">
    <property type="protein sequence ID" value="MDV0446602.1"/>
    <property type="molecule type" value="Genomic_DNA"/>
</dbReference>
<dbReference type="Pfam" id="PF07693">
    <property type="entry name" value="KAP_NTPase"/>
    <property type="match status" value="1"/>
</dbReference>
<dbReference type="RefSeq" id="WP_338099002.1">
    <property type="nucleotide sequence ID" value="NZ_JAWDKD010000008.1"/>
</dbReference>
<dbReference type="Proteomes" id="UP001271789">
    <property type="component" value="Unassembled WGS sequence"/>
</dbReference>
<feature type="transmembrane region" description="Helical" evidence="1">
    <location>
        <begin position="117"/>
        <end position="139"/>
    </location>
</feature>
<keyword evidence="1" id="KW-0472">Membrane</keyword>
<dbReference type="AlphaFoldDB" id="A0AAE4SCK7"/>
<protein>
    <recommendedName>
        <fullName evidence="2">KAP NTPase domain-containing protein</fullName>
    </recommendedName>
</protein>
<organism evidence="3 4">
    <name type="scientific">Methanolapillus africanus</name>
    <dbReference type="NCBI Taxonomy" id="3028297"/>
    <lineage>
        <taxon>Archaea</taxon>
        <taxon>Methanobacteriati</taxon>
        <taxon>Methanobacteriota</taxon>
        <taxon>Stenosarchaea group</taxon>
        <taxon>Methanomicrobia</taxon>
        <taxon>Methanosarcinales</taxon>
        <taxon>Methanosarcinaceae</taxon>
        <taxon>Methanolapillus</taxon>
    </lineage>
</organism>
<sequence>MKHIEDEPVNLNEIDLLAGKRYSEMLRDIISKNDNKSMTIGLFGEWGSGKSSIVETTKINFENDEKVKFIKYDAWKYTNDNFRRTFLIEIQKDLKSKKVSKKELENNLYSTVIKNDYNILIIVGCFILFFVSVALLNHFGFESKYSIVFSFIIAALSLLFQFSFLFLKGQTQTQSYFSPEQFENDFQKMVGEYFLKNSSGKLIFIIDNIDRCTLENAYQLLGNIKGFLDIKNSKNKCIKNKSVIFLIPISDLALRKKIE</sequence>
<evidence type="ECO:0000256" key="1">
    <source>
        <dbReference type="SAM" id="Phobius"/>
    </source>
</evidence>
<feature type="transmembrane region" description="Helical" evidence="1">
    <location>
        <begin position="145"/>
        <end position="167"/>
    </location>
</feature>
<name>A0AAE4SCK7_9EURY</name>
<keyword evidence="4" id="KW-1185">Reference proteome</keyword>
<dbReference type="InterPro" id="IPR011646">
    <property type="entry name" value="KAP_P-loop"/>
</dbReference>
<keyword evidence="1" id="KW-0812">Transmembrane</keyword>
<evidence type="ECO:0000259" key="2">
    <source>
        <dbReference type="Pfam" id="PF07693"/>
    </source>
</evidence>
<feature type="domain" description="KAP NTPase" evidence="2">
    <location>
        <begin position="21"/>
        <end position="232"/>
    </location>
</feature>
<dbReference type="Gene3D" id="3.40.50.300">
    <property type="entry name" value="P-loop containing nucleotide triphosphate hydrolases"/>
    <property type="match status" value="1"/>
</dbReference>
<evidence type="ECO:0000313" key="4">
    <source>
        <dbReference type="Proteomes" id="UP001271789"/>
    </source>
</evidence>
<evidence type="ECO:0000313" key="3">
    <source>
        <dbReference type="EMBL" id="MDV0446602.1"/>
    </source>
</evidence>
<dbReference type="SUPFAM" id="SSF52540">
    <property type="entry name" value="P-loop containing nucleoside triphosphate hydrolases"/>
    <property type="match status" value="1"/>
</dbReference>